<dbReference type="InterPro" id="IPR001633">
    <property type="entry name" value="EAL_dom"/>
</dbReference>
<dbReference type="PANTHER" id="PTHR33121:SF71">
    <property type="entry name" value="OXYGEN SENSOR PROTEIN DOSP"/>
    <property type="match status" value="1"/>
</dbReference>
<dbReference type="PROSITE" id="PS50883">
    <property type="entry name" value="EAL"/>
    <property type="match status" value="1"/>
</dbReference>
<keyword evidence="1" id="KW-0472">Membrane</keyword>
<reference evidence="3 4" key="1">
    <citation type="submission" date="2015-09" db="EMBL/GenBank/DDBJ databases">
        <title>Genome sequencing project for genomic taxonomy and phylogenomics of Bacillus-like bacteria.</title>
        <authorList>
            <person name="Liu B."/>
            <person name="Wang J."/>
            <person name="Zhu Y."/>
            <person name="Liu G."/>
            <person name="Chen Q."/>
            <person name="Chen Z."/>
            <person name="Lan J."/>
            <person name="Che J."/>
            <person name="Ge C."/>
            <person name="Shi H."/>
            <person name="Pan Z."/>
            <person name="Liu X."/>
        </authorList>
    </citation>
    <scope>NUCLEOTIDE SEQUENCE [LARGE SCALE GENOMIC DNA]</scope>
    <source>
        <strain evidence="3 4">LMG 18435</strain>
    </source>
</reference>
<dbReference type="PANTHER" id="PTHR33121">
    <property type="entry name" value="CYCLIC DI-GMP PHOSPHODIESTERASE PDEF"/>
    <property type="match status" value="1"/>
</dbReference>
<proteinExistence type="predicted"/>
<organism evidence="3 4">
    <name type="scientific">Heyndrickxia shackletonii</name>
    <dbReference type="NCBI Taxonomy" id="157838"/>
    <lineage>
        <taxon>Bacteria</taxon>
        <taxon>Bacillati</taxon>
        <taxon>Bacillota</taxon>
        <taxon>Bacilli</taxon>
        <taxon>Bacillales</taxon>
        <taxon>Bacillaceae</taxon>
        <taxon>Heyndrickxia</taxon>
    </lineage>
</organism>
<protein>
    <recommendedName>
        <fullName evidence="2">EAL domain-containing protein</fullName>
    </recommendedName>
</protein>
<gene>
    <name evidence="3" type="ORF">AN964_06090</name>
</gene>
<sequence>MGHSLNMNVIAEGIETKEQLLFLQEHLCDQGQGYFLSKPLVASKLKEKLDEIQFAKGANYFHLLIGYIICGLFSKWVVNFFFYLHIKLQS</sequence>
<dbReference type="Proteomes" id="UP000051888">
    <property type="component" value="Unassembled WGS sequence"/>
</dbReference>
<keyword evidence="1" id="KW-0812">Transmembrane</keyword>
<name>A0A0Q3WWS7_9BACI</name>
<evidence type="ECO:0000313" key="3">
    <source>
        <dbReference type="EMBL" id="KQL53122.1"/>
    </source>
</evidence>
<dbReference type="STRING" id="157838.AN964_06090"/>
<dbReference type="AlphaFoldDB" id="A0A0Q3WWS7"/>
<dbReference type="GO" id="GO:0071111">
    <property type="term" value="F:cyclic-guanylate-specific phosphodiesterase activity"/>
    <property type="evidence" value="ECO:0007669"/>
    <property type="project" value="InterPro"/>
</dbReference>
<keyword evidence="1" id="KW-1133">Transmembrane helix</keyword>
<comment type="caution">
    <text evidence="3">The sequence shown here is derived from an EMBL/GenBank/DDBJ whole genome shotgun (WGS) entry which is preliminary data.</text>
</comment>
<feature type="transmembrane region" description="Helical" evidence="1">
    <location>
        <begin position="60"/>
        <end position="84"/>
    </location>
</feature>
<keyword evidence="4" id="KW-1185">Reference proteome</keyword>
<dbReference type="SUPFAM" id="SSF141868">
    <property type="entry name" value="EAL domain-like"/>
    <property type="match status" value="1"/>
</dbReference>
<dbReference type="InterPro" id="IPR035919">
    <property type="entry name" value="EAL_sf"/>
</dbReference>
<evidence type="ECO:0000259" key="2">
    <source>
        <dbReference type="PROSITE" id="PS50883"/>
    </source>
</evidence>
<dbReference type="InterPro" id="IPR050706">
    <property type="entry name" value="Cyclic-di-GMP_PDE-like"/>
</dbReference>
<dbReference type="Pfam" id="PF00563">
    <property type="entry name" value="EAL"/>
    <property type="match status" value="1"/>
</dbReference>
<dbReference type="PATRIC" id="fig|157838.3.peg.1357"/>
<dbReference type="Gene3D" id="3.20.20.450">
    <property type="entry name" value="EAL domain"/>
    <property type="match status" value="1"/>
</dbReference>
<accession>A0A0Q3WWS7</accession>
<evidence type="ECO:0000313" key="4">
    <source>
        <dbReference type="Proteomes" id="UP000051888"/>
    </source>
</evidence>
<dbReference type="EMBL" id="LJJC01000004">
    <property type="protein sequence ID" value="KQL53122.1"/>
    <property type="molecule type" value="Genomic_DNA"/>
</dbReference>
<feature type="domain" description="EAL" evidence="2">
    <location>
        <begin position="1"/>
        <end position="53"/>
    </location>
</feature>
<evidence type="ECO:0000256" key="1">
    <source>
        <dbReference type="SAM" id="Phobius"/>
    </source>
</evidence>